<proteinExistence type="predicted"/>
<dbReference type="PANTHER" id="PTHR47187:SF1">
    <property type="entry name" value="NFATC2-INTERACTING PROTEIN"/>
    <property type="match status" value="1"/>
</dbReference>
<evidence type="ECO:0008006" key="6">
    <source>
        <dbReference type="Google" id="ProtNLM"/>
    </source>
</evidence>
<sequence>VLVDLVSDSDEEILEGSADRSKSRSRSPQCGSRPPPPNRDDNDSDSDGAAGAPPTLARRRRLLGQGEAPAVHPEKVKSSRQLIPDHLPLLKLCPRGSPRWGPPGPDPPWKQQPRSKAVSPSQDTSPLPSPLPGTKSRKHTGALHPEGQRGEHTPPAPSFPPESQAAPGPGHLSRDEEAALAEGPIPRSPRLFQLPVRRRAGPIRLPVPMSEPQGVVGPMATLLGVSPGRILLFFGETELSPATPRTLQLGAAIIGCVVPASAPRRQRPLRLQLRLQGEEKHQALQGWLSRDSPKTLMSHYTEAMGLSGHKLSFFIDGTQLSGKELPADLGMESGDLMRSGA</sequence>
<dbReference type="Ensembl" id="ENSMLUT00000024926.1">
    <property type="protein sequence ID" value="ENSMLUP00000021980.1"/>
    <property type="gene ID" value="ENSMLUG00000025406.1"/>
</dbReference>
<evidence type="ECO:0000313" key="4">
    <source>
        <dbReference type="Ensembl" id="ENSMLUP00000021980.1"/>
    </source>
</evidence>
<evidence type="ECO:0000313" key="5">
    <source>
        <dbReference type="Proteomes" id="UP000001074"/>
    </source>
</evidence>
<evidence type="ECO:0000256" key="1">
    <source>
        <dbReference type="ARBA" id="ARBA00004123"/>
    </source>
</evidence>
<reference evidence="4 5" key="1">
    <citation type="journal article" date="2011" name="Nature">
        <title>A high-resolution map of human evolutionary constraint using 29 mammals.</title>
        <authorList>
            <person name="Lindblad-Toh K."/>
            <person name="Garber M."/>
            <person name="Zuk O."/>
            <person name="Lin M.F."/>
            <person name="Parker B.J."/>
            <person name="Washietl S."/>
            <person name="Kheradpour P."/>
            <person name="Ernst J."/>
            <person name="Jordan G."/>
            <person name="Mauceli E."/>
            <person name="Ward L.D."/>
            <person name="Lowe C.B."/>
            <person name="Holloway A.K."/>
            <person name="Clamp M."/>
            <person name="Gnerre S."/>
            <person name="Alfoldi J."/>
            <person name="Beal K."/>
            <person name="Chang J."/>
            <person name="Clawson H."/>
            <person name="Cuff J."/>
            <person name="Di Palma F."/>
            <person name="Fitzgerald S."/>
            <person name="Flicek P."/>
            <person name="Guttman M."/>
            <person name="Hubisz M.J."/>
            <person name="Jaffe D.B."/>
            <person name="Jungreis I."/>
            <person name="Kent W.J."/>
            <person name="Kostka D."/>
            <person name="Lara M."/>
            <person name="Martins A.L."/>
            <person name="Massingham T."/>
            <person name="Moltke I."/>
            <person name="Raney B.J."/>
            <person name="Rasmussen M.D."/>
            <person name="Robinson J."/>
            <person name="Stark A."/>
            <person name="Vilella A.J."/>
            <person name="Wen J."/>
            <person name="Xie X."/>
            <person name="Zody M.C."/>
            <person name="Baldwin J."/>
            <person name="Bloom T."/>
            <person name="Chin C.W."/>
            <person name="Heiman D."/>
            <person name="Nicol R."/>
            <person name="Nusbaum C."/>
            <person name="Young S."/>
            <person name="Wilkinson J."/>
            <person name="Worley K.C."/>
            <person name="Kovar C.L."/>
            <person name="Muzny D.M."/>
            <person name="Gibbs R.A."/>
            <person name="Cree A."/>
            <person name="Dihn H.H."/>
            <person name="Fowler G."/>
            <person name="Jhangiani S."/>
            <person name="Joshi V."/>
            <person name="Lee S."/>
            <person name="Lewis L.R."/>
            <person name="Nazareth L.V."/>
            <person name="Okwuonu G."/>
            <person name="Santibanez J."/>
            <person name="Warren W.C."/>
            <person name="Mardis E.R."/>
            <person name="Weinstock G.M."/>
            <person name="Wilson R.K."/>
            <person name="Delehaunty K."/>
            <person name="Dooling D."/>
            <person name="Fronik C."/>
            <person name="Fulton L."/>
            <person name="Fulton B."/>
            <person name="Graves T."/>
            <person name="Minx P."/>
            <person name="Sodergren E."/>
            <person name="Birney E."/>
            <person name="Margulies E.H."/>
            <person name="Herrero J."/>
            <person name="Green E.D."/>
            <person name="Haussler D."/>
            <person name="Siepel A."/>
            <person name="Goldman N."/>
            <person name="Pollard K.S."/>
            <person name="Pedersen J.S."/>
            <person name="Lander E.S."/>
            <person name="Kellis M."/>
        </authorList>
    </citation>
    <scope>NUCLEOTIDE SEQUENCE [LARGE SCALE GENOMIC DNA]</scope>
</reference>
<dbReference type="AlphaFoldDB" id="G1QE47"/>
<dbReference type="eggNOG" id="KOG1769">
    <property type="taxonomic scope" value="Eukaryota"/>
</dbReference>
<dbReference type="InterPro" id="IPR029071">
    <property type="entry name" value="Ubiquitin-like_domsf"/>
</dbReference>
<dbReference type="STRING" id="59463.ENSMLUP00000021980"/>
<name>G1QE47_MYOLU</name>
<comment type="subcellular location">
    <subcellularLocation>
        <location evidence="1">Nucleus</location>
    </subcellularLocation>
</comment>
<dbReference type="GO" id="GO:0045944">
    <property type="term" value="P:positive regulation of transcription by RNA polymerase II"/>
    <property type="evidence" value="ECO:0007669"/>
    <property type="project" value="TreeGrafter"/>
</dbReference>
<dbReference type="InterPro" id="IPR052324">
    <property type="entry name" value="NFATC2-Int_DNA_Repair"/>
</dbReference>
<accession>G1QE47</accession>
<protein>
    <recommendedName>
        <fullName evidence="6">Ubiquitin-like domain-containing protein</fullName>
    </recommendedName>
</protein>
<feature type="compositionally biased region" description="Pro residues" evidence="3">
    <location>
        <begin position="100"/>
        <end position="110"/>
    </location>
</feature>
<evidence type="ECO:0000256" key="3">
    <source>
        <dbReference type="SAM" id="MobiDB-lite"/>
    </source>
</evidence>
<dbReference type="Gene3D" id="3.10.20.90">
    <property type="entry name" value="Phosphatidylinositol 3-kinase Catalytic Subunit, Chain A, domain 1"/>
    <property type="match status" value="2"/>
</dbReference>
<feature type="compositionally biased region" description="Low complexity" evidence="3">
    <location>
        <begin position="47"/>
        <end position="56"/>
    </location>
</feature>
<dbReference type="SUPFAM" id="SSF54236">
    <property type="entry name" value="Ubiquitin-like"/>
    <property type="match status" value="1"/>
</dbReference>
<dbReference type="EMBL" id="AAPE02008927">
    <property type="status" value="NOT_ANNOTATED_CDS"/>
    <property type="molecule type" value="Genomic_DNA"/>
</dbReference>
<dbReference type="InParanoid" id="G1QE47"/>
<keyword evidence="5" id="KW-1185">Reference proteome</keyword>
<dbReference type="Proteomes" id="UP000001074">
    <property type="component" value="Unassembled WGS sequence"/>
</dbReference>
<organism evidence="4 5">
    <name type="scientific">Myotis lucifugus</name>
    <name type="common">Little brown bat</name>
    <dbReference type="NCBI Taxonomy" id="59463"/>
    <lineage>
        <taxon>Eukaryota</taxon>
        <taxon>Metazoa</taxon>
        <taxon>Chordata</taxon>
        <taxon>Craniata</taxon>
        <taxon>Vertebrata</taxon>
        <taxon>Euteleostomi</taxon>
        <taxon>Mammalia</taxon>
        <taxon>Eutheria</taxon>
        <taxon>Laurasiatheria</taxon>
        <taxon>Chiroptera</taxon>
        <taxon>Yangochiroptera</taxon>
        <taxon>Vespertilionidae</taxon>
        <taxon>Myotis</taxon>
    </lineage>
</organism>
<reference evidence="4" key="2">
    <citation type="submission" date="2025-08" db="UniProtKB">
        <authorList>
            <consortium name="Ensembl"/>
        </authorList>
    </citation>
    <scope>IDENTIFICATION</scope>
</reference>
<dbReference type="GO" id="GO:0005634">
    <property type="term" value="C:nucleus"/>
    <property type="evidence" value="ECO:0007669"/>
    <property type="project" value="UniProtKB-SubCell"/>
</dbReference>
<dbReference type="HOGENOM" id="CLU_055132_1_0_1"/>
<dbReference type="PANTHER" id="PTHR47187">
    <property type="entry name" value="NFATC2-INTERACTING PROTEIN"/>
    <property type="match status" value="1"/>
</dbReference>
<reference evidence="4" key="3">
    <citation type="submission" date="2025-09" db="UniProtKB">
        <authorList>
            <consortium name="Ensembl"/>
        </authorList>
    </citation>
    <scope>IDENTIFICATION</scope>
</reference>
<dbReference type="GeneTree" id="ENSGT00390000007119"/>
<evidence type="ECO:0000256" key="2">
    <source>
        <dbReference type="ARBA" id="ARBA00023242"/>
    </source>
</evidence>
<feature type="region of interest" description="Disordered" evidence="3">
    <location>
        <begin position="1"/>
        <end position="186"/>
    </location>
</feature>
<keyword evidence="2" id="KW-0539">Nucleus</keyword>